<dbReference type="Gene3D" id="2.40.50.180">
    <property type="entry name" value="CheA-289, Domain 4"/>
    <property type="match status" value="1"/>
</dbReference>
<dbReference type="CDD" id="cd00588">
    <property type="entry name" value="CheW_like"/>
    <property type="match status" value="1"/>
</dbReference>
<dbReference type="RefSeq" id="WP_377331238.1">
    <property type="nucleotide sequence ID" value="NZ_JBHSGB010000001.1"/>
</dbReference>
<dbReference type="InterPro" id="IPR039315">
    <property type="entry name" value="CheW"/>
</dbReference>
<dbReference type="PROSITE" id="PS50851">
    <property type="entry name" value="CHEW"/>
    <property type="match status" value="1"/>
</dbReference>
<feature type="domain" description="CheW-like" evidence="4">
    <location>
        <begin position="77"/>
        <end position="220"/>
    </location>
</feature>
<evidence type="ECO:0000256" key="3">
    <source>
        <dbReference type="ARBA" id="ARBA00022490"/>
    </source>
</evidence>
<evidence type="ECO:0000259" key="4">
    <source>
        <dbReference type="PROSITE" id="PS50851"/>
    </source>
</evidence>
<organism evidence="5 6">
    <name type="scientific">Rheinheimera marina</name>
    <dbReference type="NCBI Taxonomy" id="1774958"/>
    <lineage>
        <taxon>Bacteria</taxon>
        <taxon>Pseudomonadati</taxon>
        <taxon>Pseudomonadota</taxon>
        <taxon>Gammaproteobacteria</taxon>
        <taxon>Chromatiales</taxon>
        <taxon>Chromatiaceae</taxon>
        <taxon>Rheinheimera</taxon>
    </lineage>
</organism>
<evidence type="ECO:0000256" key="2">
    <source>
        <dbReference type="ARBA" id="ARBA00021483"/>
    </source>
</evidence>
<keyword evidence="3" id="KW-0963">Cytoplasm</keyword>
<reference evidence="6" key="1">
    <citation type="journal article" date="2019" name="Int. J. Syst. Evol. Microbiol.">
        <title>The Global Catalogue of Microorganisms (GCM) 10K type strain sequencing project: providing services to taxonomists for standard genome sequencing and annotation.</title>
        <authorList>
            <consortium name="The Broad Institute Genomics Platform"/>
            <consortium name="The Broad Institute Genome Sequencing Center for Infectious Disease"/>
            <person name="Wu L."/>
            <person name="Ma J."/>
        </authorList>
    </citation>
    <scope>NUCLEOTIDE SEQUENCE [LARGE SCALE GENOMIC DNA]</scope>
    <source>
        <strain evidence="6">DT28</strain>
    </source>
</reference>
<evidence type="ECO:0000313" key="6">
    <source>
        <dbReference type="Proteomes" id="UP001595962"/>
    </source>
</evidence>
<dbReference type="SMART" id="SM00260">
    <property type="entry name" value="CheW"/>
    <property type="match status" value="1"/>
</dbReference>
<dbReference type="PANTHER" id="PTHR22617">
    <property type="entry name" value="CHEMOTAXIS SENSOR HISTIDINE KINASE-RELATED"/>
    <property type="match status" value="1"/>
</dbReference>
<dbReference type="InterPro" id="IPR002545">
    <property type="entry name" value="CheW-lke_dom"/>
</dbReference>
<comment type="caution">
    <text evidence="5">The sequence shown here is derived from an EMBL/GenBank/DDBJ whole genome shotgun (WGS) entry which is preliminary data.</text>
</comment>
<proteinExistence type="predicted"/>
<dbReference type="PANTHER" id="PTHR22617:SF45">
    <property type="entry name" value="CHEMOTAXIS PROTEIN CHEW"/>
    <property type="match status" value="1"/>
</dbReference>
<keyword evidence="6" id="KW-1185">Reference proteome</keyword>
<comment type="subcellular location">
    <subcellularLocation>
        <location evidence="1">Cytoplasm</location>
    </subcellularLocation>
</comment>
<sequence length="223" mass="24871">MDPLLSNDQEQFFDPCWKTIGIQGNRSCEKLQRHTHCRNCEVFADAAAHLRDQFQLLAWSDAAEHVTHQTAEQSPDATQHLLFRLGEQWFAIPSRFLDLIIAPVTVRKVPNRHSATLLGVCNVRGQLLPWVSLHKLLSIDAAAAAEGVQSRLLVLNHSSGHLVSQVDQILGIHKLEPEFWLAKQQSSDQLLSTITLGVGRYQQLDLTLLDCAALMGAMLGELQ</sequence>
<dbReference type="SUPFAM" id="SSF50341">
    <property type="entry name" value="CheW-like"/>
    <property type="match status" value="1"/>
</dbReference>
<name>A0ABV9JH18_9GAMM</name>
<dbReference type="Gene3D" id="2.30.30.40">
    <property type="entry name" value="SH3 Domains"/>
    <property type="match status" value="1"/>
</dbReference>
<dbReference type="Pfam" id="PF01584">
    <property type="entry name" value="CheW"/>
    <property type="match status" value="1"/>
</dbReference>
<dbReference type="Proteomes" id="UP001595962">
    <property type="component" value="Unassembled WGS sequence"/>
</dbReference>
<dbReference type="InterPro" id="IPR036061">
    <property type="entry name" value="CheW-like_dom_sf"/>
</dbReference>
<dbReference type="EMBL" id="JBHSGB010000001">
    <property type="protein sequence ID" value="MFC4653733.1"/>
    <property type="molecule type" value="Genomic_DNA"/>
</dbReference>
<evidence type="ECO:0000313" key="5">
    <source>
        <dbReference type="EMBL" id="MFC4653733.1"/>
    </source>
</evidence>
<accession>A0ABV9JH18</accession>
<protein>
    <recommendedName>
        <fullName evidence="2">Chemotaxis protein CheW</fullName>
    </recommendedName>
</protein>
<gene>
    <name evidence="5" type="ORF">ACFO3I_01715</name>
</gene>
<evidence type="ECO:0000256" key="1">
    <source>
        <dbReference type="ARBA" id="ARBA00004496"/>
    </source>
</evidence>